<dbReference type="Pfam" id="PF11797">
    <property type="entry name" value="WxLIP_HBD"/>
    <property type="match status" value="1"/>
</dbReference>
<sequence>MRKIILCFSIIISYLCFINLDVRAEENDSDISFTIEGLPNDKQVDENVPYYHLKEEPGEKDQITIKLINNSDREISLETSITNANTNSNGLTDYTGARADHDSLKMPLTSILTCKEKIVKVPAKSSVDQQFDISMPSEKFDGVIIGGIVVAEKNESKTDKQSLSLNNEYKYTMGVVLTNQDDNVIKKNISLMLEEVSPKLFDGKKTVEADILNDNSYIFTGKSIEAKIYSQENKTLVNEISLKDISIAPHSSLPLQFDWGKVDLKSGNYLFQGTLIDTDGKEWKFEKDFVIKADEAKSINEKSVFKIEIPSYLTTLSFCVIAVTLILTIFIIYKYREESKL</sequence>
<evidence type="ECO:0000256" key="1">
    <source>
        <dbReference type="SAM" id="Phobius"/>
    </source>
</evidence>
<feature type="transmembrane region" description="Helical" evidence="1">
    <location>
        <begin position="312"/>
        <end position="333"/>
    </location>
</feature>
<proteinExistence type="predicted"/>
<dbReference type="Proteomes" id="UP000253144">
    <property type="component" value="Unassembled WGS sequence"/>
</dbReference>
<dbReference type="InterPro" id="IPR021759">
    <property type="entry name" value="WxLIP_HBD"/>
</dbReference>
<accession>A0A366TNE9</accession>
<evidence type="ECO:0000313" key="4">
    <source>
        <dbReference type="EMBL" id="RBS27471.1"/>
    </source>
</evidence>
<dbReference type="InterPro" id="IPR010317">
    <property type="entry name" value="WxLIP_PGBD"/>
</dbReference>
<protein>
    <submittedName>
        <fullName evidence="4">Uncharacterized protein</fullName>
    </submittedName>
</protein>
<dbReference type="EMBL" id="LEQJ01000018">
    <property type="protein sequence ID" value="RBS27471.1"/>
    <property type="molecule type" value="Genomic_DNA"/>
</dbReference>
<keyword evidence="1" id="KW-0472">Membrane</keyword>
<feature type="domain" description="WxL Interacting Protein host binding" evidence="3">
    <location>
        <begin position="161"/>
        <end position="301"/>
    </location>
</feature>
<name>A0A366TNE9_ENTFC</name>
<keyword evidence="1" id="KW-1133">Transmembrane helix</keyword>
<organism evidence="4 5">
    <name type="scientific">Enterococcus faecium</name>
    <name type="common">Streptococcus faecium</name>
    <dbReference type="NCBI Taxonomy" id="1352"/>
    <lineage>
        <taxon>Bacteria</taxon>
        <taxon>Bacillati</taxon>
        <taxon>Bacillota</taxon>
        <taxon>Bacilli</taxon>
        <taxon>Lactobacillales</taxon>
        <taxon>Enterococcaceae</taxon>
        <taxon>Enterococcus</taxon>
    </lineage>
</organism>
<dbReference type="RefSeq" id="WP_010721995.1">
    <property type="nucleotide sequence ID" value="NZ_JABCAF010000028.1"/>
</dbReference>
<comment type="caution">
    <text evidence="4">The sequence shown here is derived from an EMBL/GenBank/DDBJ whole genome shotgun (WGS) entry which is preliminary data.</text>
</comment>
<feature type="domain" description="WxL Interacting Protein peptidoglycan binding" evidence="2">
    <location>
        <begin position="33"/>
        <end position="151"/>
    </location>
</feature>
<gene>
    <name evidence="4" type="ORF">EB12_02509</name>
</gene>
<dbReference type="Pfam" id="PF06030">
    <property type="entry name" value="WxLIP_PGBD"/>
    <property type="match status" value="1"/>
</dbReference>
<keyword evidence="1" id="KW-0812">Transmembrane</keyword>
<evidence type="ECO:0000259" key="2">
    <source>
        <dbReference type="Pfam" id="PF06030"/>
    </source>
</evidence>
<dbReference type="AlphaFoldDB" id="A0A366TNE9"/>
<evidence type="ECO:0000259" key="3">
    <source>
        <dbReference type="Pfam" id="PF11797"/>
    </source>
</evidence>
<reference evidence="4 5" key="1">
    <citation type="submission" date="2015-06" db="EMBL/GenBank/DDBJ databases">
        <title>The Genome Sequence of Enterococcus faecium 131EA1.</title>
        <authorList>
            <consortium name="The Broad Institute Genomics Platform"/>
            <consortium name="The Broad Institute Genome Sequencing Center for Infectious Disease"/>
            <person name="Earl A.M."/>
            <person name="Van Tyne D."/>
            <person name="Lebreton F."/>
            <person name="Saavedra J.T."/>
            <person name="Gilmore M.S."/>
            <person name="Manson Mcguire A."/>
            <person name="Clock S."/>
            <person name="Crupain M."/>
            <person name="Rangan U."/>
            <person name="Young S."/>
            <person name="Abouelleil A."/>
            <person name="Cao P."/>
            <person name="Chapman S.B."/>
            <person name="Griggs A."/>
            <person name="Priest M."/>
            <person name="Shea T."/>
            <person name="Wortman J."/>
            <person name="Nusbaum C."/>
            <person name="Birren B."/>
        </authorList>
    </citation>
    <scope>NUCLEOTIDE SEQUENCE [LARGE SCALE GENOMIC DNA]</scope>
    <source>
        <strain evidence="4 5">131EA1</strain>
    </source>
</reference>
<evidence type="ECO:0000313" key="5">
    <source>
        <dbReference type="Proteomes" id="UP000253144"/>
    </source>
</evidence>